<dbReference type="SUPFAM" id="SSF90123">
    <property type="entry name" value="ABC transporter transmembrane region"/>
    <property type="match status" value="1"/>
</dbReference>
<evidence type="ECO:0000313" key="10">
    <source>
        <dbReference type="EMBL" id="MFD2474770.1"/>
    </source>
</evidence>
<dbReference type="PANTHER" id="PTHR30532:SF24">
    <property type="entry name" value="FERRIC ENTEROBACTIN-BINDING PERIPLASMIC PROTEIN FEPB"/>
    <property type="match status" value="1"/>
</dbReference>
<gene>
    <name evidence="10" type="ORF">ACFSVL_45680</name>
</gene>
<feature type="compositionally biased region" description="Basic and acidic residues" evidence="8">
    <location>
        <begin position="118"/>
        <end position="145"/>
    </location>
</feature>
<dbReference type="RefSeq" id="WP_378314288.1">
    <property type="nucleotide sequence ID" value="NZ_JBHUKS010000041.1"/>
</dbReference>
<comment type="caution">
    <text evidence="10">The sequence shown here is derived from an EMBL/GenBank/DDBJ whole genome shotgun (WGS) entry which is preliminary data.</text>
</comment>
<dbReference type="Pfam" id="PF01497">
    <property type="entry name" value="Peripla_BP_2"/>
    <property type="match status" value="1"/>
</dbReference>
<evidence type="ECO:0000256" key="2">
    <source>
        <dbReference type="ARBA" id="ARBA00008814"/>
    </source>
</evidence>
<feature type="compositionally biased region" description="Low complexity" evidence="8">
    <location>
        <begin position="146"/>
        <end position="167"/>
    </location>
</feature>
<dbReference type="Gene3D" id="3.40.50.1980">
    <property type="entry name" value="Nitrogenase molybdenum iron protein domain"/>
    <property type="match status" value="2"/>
</dbReference>
<dbReference type="CDD" id="cd01146">
    <property type="entry name" value="FhuD"/>
    <property type="match status" value="1"/>
</dbReference>
<dbReference type="PANTHER" id="PTHR30532">
    <property type="entry name" value="IRON III DICITRATE-BINDING PERIPLASMIC PROTEIN"/>
    <property type="match status" value="1"/>
</dbReference>
<proteinExistence type="inferred from homology"/>
<comment type="similarity">
    <text evidence="2">Belongs to the bacterial solute-binding protein 8 family.</text>
</comment>
<dbReference type="PROSITE" id="PS50983">
    <property type="entry name" value="FE_B12_PBP"/>
    <property type="match status" value="1"/>
</dbReference>
<organism evidence="10 11">
    <name type="scientific">Amycolatopsis silviterrae</name>
    <dbReference type="NCBI Taxonomy" id="1656914"/>
    <lineage>
        <taxon>Bacteria</taxon>
        <taxon>Bacillati</taxon>
        <taxon>Actinomycetota</taxon>
        <taxon>Actinomycetes</taxon>
        <taxon>Pseudonocardiales</taxon>
        <taxon>Pseudonocardiaceae</taxon>
        <taxon>Amycolatopsis</taxon>
    </lineage>
</organism>
<protein>
    <submittedName>
        <fullName evidence="10">ABC transporter substrate-binding protein</fullName>
    </submittedName>
</protein>
<comment type="subcellular location">
    <subcellularLocation>
        <location evidence="1">Cell membrane</location>
        <topology evidence="1">Multi-pass membrane protein</topology>
    </subcellularLocation>
</comment>
<keyword evidence="3" id="KW-0813">Transport</keyword>
<dbReference type="EMBL" id="JBHUKS010000041">
    <property type="protein sequence ID" value="MFD2474770.1"/>
    <property type="molecule type" value="Genomic_DNA"/>
</dbReference>
<dbReference type="InterPro" id="IPR036640">
    <property type="entry name" value="ABC1_TM_sf"/>
</dbReference>
<evidence type="ECO:0000259" key="9">
    <source>
        <dbReference type="PROSITE" id="PS50983"/>
    </source>
</evidence>
<keyword evidence="7" id="KW-0472">Membrane</keyword>
<sequence length="503" mass="52571">MVNEPRELIRRAIRGQARQLAPAAMLAAVHQRCEAAVPLMIGLIVDHAIAPGSGSGLLWTLVLFAVLTASMRLGGRLARHATQGAGHELRIRLTRRVLDTRGFDRAGTRSGGAAVHGDLGRRTGRHGERGRVDVRQRARGDRGDPAARLGPAGAGRAARPDPGSAARTSLEEKERTVKLNKTIPFALACALTVALSACTNNSADTAQPASAGFPVRVPGKFGAAQVPSAPKRVVAMDWTSADIALSLGVAPVGMAKVATADGGIEPWTKPLLGANSPKLFSVDSGDPIDQVAALKPDLILATKDYNLGESYQQLSQIAPVVTYAKAPNSDSWQEATRGIAKALGRSAQADQEIAKTTADIAAAKKAHPELSRKTYNFLVTPQAGGVHAVNSTADVSAQFLDQLGLSLSPAVRSMPDSSIPGRTMVSWENVSKLDANLLLATGSPGSLKLAQATPGFTDLSAVKRGAYLPLQPALAQAIAFPSSVSLEWALGQLTPKLSDASRK</sequence>
<dbReference type="InterPro" id="IPR002491">
    <property type="entry name" value="ABC_transptr_periplasmic_BD"/>
</dbReference>
<evidence type="ECO:0000256" key="1">
    <source>
        <dbReference type="ARBA" id="ARBA00004651"/>
    </source>
</evidence>
<evidence type="ECO:0000313" key="11">
    <source>
        <dbReference type="Proteomes" id="UP001597483"/>
    </source>
</evidence>
<evidence type="ECO:0000256" key="5">
    <source>
        <dbReference type="ARBA" id="ARBA00022729"/>
    </source>
</evidence>
<evidence type="ECO:0000256" key="7">
    <source>
        <dbReference type="ARBA" id="ARBA00023136"/>
    </source>
</evidence>
<name>A0ABW5HPB0_9PSEU</name>
<evidence type="ECO:0000256" key="6">
    <source>
        <dbReference type="ARBA" id="ARBA00022989"/>
    </source>
</evidence>
<dbReference type="Proteomes" id="UP001597483">
    <property type="component" value="Unassembled WGS sequence"/>
</dbReference>
<evidence type="ECO:0000256" key="3">
    <source>
        <dbReference type="ARBA" id="ARBA00022448"/>
    </source>
</evidence>
<dbReference type="InterPro" id="IPR051313">
    <property type="entry name" value="Bact_iron-sidero_bind"/>
</dbReference>
<keyword evidence="4" id="KW-0812">Transmembrane</keyword>
<feature type="region of interest" description="Disordered" evidence="8">
    <location>
        <begin position="108"/>
        <end position="173"/>
    </location>
</feature>
<dbReference type="Gene3D" id="1.20.1560.10">
    <property type="entry name" value="ABC transporter type 1, transmembrane domain"/>
    <property type="match status" value="1"/>
</dbReference>
<keyword evidence="11" id="KW-1185">Reference proteome</keyword>
<feature type="domain" description="Fe/B12 periplasmic-binding" evidence="9">
    <location>
        <begin position="232"/>
        <end position="501"/>
    </location>
</feature>
<dbReference type="SUPFAM" id="SSF53807">
    <property type="entry name" value="Helical backbone' metal receptor"/>
    <property type="match status" value="1"/>
</dbReference>
<evidence type="ECO:0000256" key="4">
    <source>
        <dbReference type="ARBA" id="ARBA00022692"/>
    </source>
</evidence>
<evidence type="ECO:0000256" key="8">
    <source>
        <dbReference type="SAM" id="MobiDB-lite"/>
    </source>
</evidence>
<accession>A0ABW5HPB0</accession>
<keyword evidence="6" id="KW-1133">Transmembrane helix</keyword>
<reference evidence="11" key="1">
    <citation type="journal article" date="2019" name="Int. J. Syst. Evol. Microbiol.">
        <title>The Global Catalogue of Microorganisms (GCM) 10K type strain sequencing project: providing services to taxonomists for standard genome sequencing and annotation.</title>
        <authorList>
            <consortium name="The Broad Institute Genomics Platform"/>
            <consortium name="The Broad Institute Genome Sequencing Center for Infectious Disease"/>
            <person name="Wu L."/>
            <person name="Ma J."/>
        </authorList>
    </citation>
    <scope>NUCLEOTIDE SEQUENCE [LARGE SCALE GENOMIC DNA]</scope>
    <source>
        <strain evidence="11">CGMCC 4.7641</strain>
    </source>
</reference>
<keyword evidence="5" id="KW-0732">Signal</keyword>